<accession>A0A6A5TTG2</accession>
<organism evidence="3 4">
    <name type="scientific">Byssothecium circinans</name>
    <dbReference type="NCBI Taxonomy" id="147558"/>
    <lineage>
        <taxon>Eukaryota</taxon>
        <taxon>Fungi</taxon>
        <taxon>Dikarya</taxon>
        <taxon>Ascomycota</taxon>
        <taxon>Pezizomycotina</taxon>
        <taxon>Dothideomycetes</taxon>
        <taxon>Pleosporomycetidae</taxon>
        <taxon>Pleosporales</taxon>
        <taxon>Massarineae</taxon>
        <taxon>Massarinaceae</taxon>
        <taxon>Byssothecium</taxon>
    </lineage>
</organism>
<dbReference type="Proteomes" id="UP000800035">
    <property type="component" value="Unassembled WGS sequence"/>
</dbReference>
<feature type="region of interest" description="Disordered" evidence="2">
    <location>
        <begin position="141"/>
        <end position="182"/>
    </location>
</feature>
<feature type="region of interest" description="Disordered" evidence="2">
    <location>
        <begin position="334"/>
        <end position="400"/>
    </location>
</feature>
<sequence>MTLAAVKARLDPSLLKLLPSANSMEWVHYPNASPPKALVIGHQSEEPILVSIAIMTGQQRMPLLQFAIGDKRLTQESVIRKDLVEPFKWLNTPMLAPKQTRILSLFIKFYFYEAKVVRSGLGGDGDYMGKMMKRGLLQIQRAKESTSGRRQGSERSTVDETDEEENESEEEERHEPVLRPRSFRVKSADHEKLVKILADNNELHYLDNIPTISEMQFSTQTNALFVGKRDGHDIHAFFRHTGNNAEIRFFFQGTKGRTHSLPTESFASQRILHPFNKTYKKDATSINKQEEARLTVLVTWYFIAAGVAKNVLAEIEDYPDQFRDMLAYVSQRMGPAASKPKHVGRLRDGLVDEEGIQSTLRERPVSKDDSEATTRSLHQSFKDPSPPRASASRKRTAEQAQFDDIEETIHEDRNLTKQLNELDDELDAIELRRQALTKQKAKFLEQRKDVRKRLKRQSLALVSDNEE</sequence>
<dbReference type="OrthoDB" id="3776883at2759"/>
<name>A0A6A5TTG2_9PLEO</name>
<feature type="coiled-coil region" evidence="1">
    <location>
        <begin position="405"/>
        <end position="453"/>
    </location>
</feature>
<reference evidence="3" key="1">
    <citation type="journal article" date="2020" name="Stud. Mycol.">
        <title>101 Dothideomycetes genomes: a test case for predicting lifestyles and emergence of pathogens.</title>
        <authorList>
            <person name="Haridas S."/>
            <person name="Albert R."/>
            <person name="Binder M."/>
            <person name="Bloem J."/>
            <person name="Labutti K."/>
            <person name="Salamov A."/>
            <person name="Andreopoulos B."/>
            <person name="Baker S."/>
            <person name="Barry K."/>
            <person name="Bills G."/>
            <person name="Bluhm B."/>
            <person name="Cannon C."/>
            <person name="Castanera R."/>
            <person name="Culley D."/>
            <person name="Daum C."/>
            <person name="Ezra D."/>
            <person name="Gonzalez J."/>
            <person name="Henrissat B."/>
            <person name="Kuo A."/>
            <person name="Liang C."/>
            <person name="Lipzen A."/>
            <person name="Lutzoni F."/>
            <person name="Magnuson J."/>
            <person name="Mondo S."/>
            <person name="Nolan M."/>
            <person name="Ohm R."/>
            <person name="Pangilinan J."/>
            <person name="Park H.-J."/>
            <person name="Ramirez L."/>
            <person name="Alfaro M."/>
            <person name="Sun H."/>
            <person name="Tritt A."/>
            <person name="Yoshinaga Y."/>
            <person name="Zwiers L.-H."/>
            <person name="Turgeon B."/>
            <person name="Goodwin S."/>
            <person name="Spatafora J."/>
            <person name="Crous P."/>
            <person name="Grigoriev I."/>
        </authorList>
    </citation>
    <scope>NUCLEOTIDE SEQUENCE</scope>
    <source>
        <strain evidence="3">CBS 675.92</strain>
    </source>
</reference>
<keyword evidence="4" id="KW-1185">Reference proteome</keyword>
<evidence type="ECO:0000313" key="4">
    <source>
        <dbReference type="Proteomes" id="UP000800035"/>
    </source>
</evidence>
<feature type="compositionally biased region" description="Acidic residues" evidence="2">
    <location>
        <begin position="159"/>
        <end position="170"/>
    </location>
</feature>
<evidence type="ECO:0000313" key="3">
    <source>
        <dbReference type="EMBL" id="KAF1955941.1"/>
    </source>
</evidence>
<keyword evidence="1" id="KW-0175">Coiled coil</keyword>
<evidence type="ECO:0000256" key="1">
    <source>
        <dbReference type="SAM" id="Coils"/>
    </source>
</evidence>
<feature type="compositionally biased region" description="Basic and acidic residues" evidence="2">
    <location>
        <begin position="141"/>
        <end position="158"/>
    </location>
</feature>
<feature type="compositionally biased region" description="Basic and acidic residues" evidence="2">
    <location>
        <begin position="360"/>
        <end position="372"/>
    </location>
</feature>
<proteinExistence type="predicted"/>
<evidence type="ECO:0000256" key="2">
    <source>
        <dbReference type="SAM" id="MobiDB-lite"/>
    </source>
</evidence>
<dbReference type="EMBL" id="ML976993">
    <property type="protein sequence ID" value="KAF1955941.1"/>
    <property type="molecule type" value="Genomic_DNA"/>
</dbReference>
<protein>
    <submittedName>
        <fullName evidence="3">Uncharacterized protein</fullName>
    </submittedName>
</protein>
<dbReference type="AlphaFoldDB" id="A0A6A5TTG2"/>
<gene>
    <name evidence="3" type="ORF">CC80DRAFT_549001</name>
</gene>